<feature type="transmembrane region" description="Helical" evidence="11">
    <location>
        <begin position="264"/>
        <end position="284"/>
    </location>
</feature>
<evidence type="ECO:0000256" key="7">
    <source>
        <dbReference type="ARBA" id="ARBA00023136"/>
    </source>
</evidence>
<evidence type="ECO:0000256" key="4">
    <source>
        <dbReference type="ARBA" id="ARBA00022692"/>
    </source>
</evidence>
<dbReference type="GeneID" id="30995270"/>
<evidence type="ECO:0000256" key="10">
    <source>
        <dbReference type="SAM" id="MobiDB-lite"/>
    </source>
</evidence>
<keyword evidence="4 11" id="KW-0812">Transmembrane</keyword>
<evidence type="ECO:0000256" key="5">
    <source>
        <dbReference type="ARBA" id="ARBA00022989"/>
    </source>
</evidence>
<name>A0A1E4RM57_9ASCO</name>
<evidence type="ECO:0000313" key="13">
    <source>
        <dbReference type="Proteomes" id="UP000095085"/>
    </source>
</evidence>
<dbReference type="InterPro" id="IPR001499">
    <property type="entry name" value="GPCR_STE3"/>
</dbReference>
<feature type="transmembrane region" description="Helical" evidence="11">
    <location>
        <begin position="156"/>
        <end position="183"/>
    </location>
</feature>
<dbReference type="GO" id="GO:0005886">
    <property type="term" value="C:plasma membrane"/>
    <property type="evidence" value="ECO:0007669"/>
    <property type="project" value="TreeGrafter"/>
</dbReference>
<dbReference type="Proteomes" id="UP000095085">
    <property type="component" value="Unassembled WGS sequence"/>
</dbReference>
<keyword evidence="8" id="KW-0675">Receptor</keyword>
<dbReference type="EMBL" id="KV454539">
    <property type="protein sequence ID" value="ODV68350.1"/>
    <property type="molecule type" value="Genomic_DNA"/>
</dbReference>
<evidence type="ECO:0000256" key="3">
    <source>
        <dbReference type="ARBA" id="ARBA00022507"/>
    </source>
</evidence>
<evidence type="ECO:0000256" key="1">
    <source>
        <dbReference type="ARBA" id="ARBA00004141"/>
    </source>
</evidence>
<keyword evidence="13" id="KW-1185">Reference proteome</keyword>
<dbReference type="RefSeq" id="XP_020077417.1">
    <property type="nucleotide sequence ID" value="XM_020220720.1"/>
</dbReference>
<keyword evidence="6" id="KW-0297">G-protein coupled receptor</keyword>
<dbReference type="AlphaFoldDB" id="A0A1E4RM57"/>
<reference evidence="13" key="1">
    <citation type="submission" date="2016-05" db="EMBL/GenBank/DDBJ databases">
        <title>Comparative genomics of biotechnologically important yeasts.</title>
        <authorList>
            <consortium name="DOE Joint Genome Institute"/>
            <person name="Riley R."/>
            <person name="Haridas S."/>
            <person name="Wolfe K.H."/>
            <person name="Lopes M.R."/>
            <person name="Hittinger C.T."/>
            <person name="Goker M."/>
            <person name="Salamov A."/>
            <person name="Wisecaver J."/>
            <person name="Long T.M."/>
            <person name="Aerts A.L."/>
            <person name="Barry K."/>
            <person name="Choi C."/>
            <person name="Clum A."/>
            <person name="Coughlan A.Y."/>
            <person name="Deshpande S."/>
            <person name="Douglass A.P."/>
            <person name="Hanson S.J."/>
            <person name="Klenk H.-P."/>
            <person name="Labutti K."/>
            <person name="Lapidus A."/>
            <person name="Lindquist E."/>
            <person name="Lipzen A."/>
            <person name="Meier-Kolthoff J.P."/>
            <person name="Ohm R.A."/>
            <person name="Otillar R.P."/>
            <person name="Pangilinan J."/>
            <person name="Peng Y."/>
            <person name="Rokas A."/>
            <person name="Rosa C.A."/>
            <person name="Scheuner C."/>
            <person name="Sibirny A.A."/>
            <person name="Slot J.C."/>
            <person name="Stielow J.B."/>
            <person name="Sun H."/>
            <person name="Kurtzman C.P."/>
            <person name="Blackwell M."/>
            <person name="Grigoriev I.V."/>
            <person name="Jeffries T.W."/>
        </authorList>
    </citation>
    <scope>NUCLEOTIDE SEQUENCE [LARGE SCALE GENOMIC DNA]</scope>
    <source>
        <strain evidence="13">NRRL Y-1933</strain>
    </source>
</reference>
<comment type="subcellular location">
    <subcellularLocation>
        <location evidence="1">Membrane</location>
        <topology evidence="1">Multi-pass membrane protein</topology>
    </subcellularLocation>
</comment>
<keyword evidence="7 11" id="KW-0472">Membrane</keyword>
<dbReference type="Pfam" id="PF02076">
    <property type="entry name" value="STE3"/>
    <property type="match status" value="1"/>
</dbReference>
<feature type="transmembrane region" description="Helical" evidence="11">
    <location>
        <begin position="37"/>
        <end position="55"/>
    </location>
</feature>
<dbReference type="STRING" id="984485.A0A1E4RM57"/>
<evidence type="ECO:0000256" key="6">
    <source>
        <dbReference type="ARBA" id="ARBA00023040"/>
    </source>
</evidence>
<dbReference type="PRINTS" id="PR00899">
    <property type="entry name" value="GPCRSTE3"/>
</dbReference>
<dbReference type="GO" id="GO:0004932">
    <property type="term" value="F:mating-type factor pheromone receptor activity"/>
    <property type="evidence" value="ECO:0007669"/>
    <property type="project" value="InterPro"/>
</dbReference>
<feature type="region of interest" description="Disordered" evidence="10">
    <location>
        <begin position="310"/>
        <end position="348"/>
    </location>
</feature>
<accession>A0A1E4RM57</accession>
<sequence length="439" mass="49932">MDTFGKVLAAFSFIALILLLPAFIWHIRSRNIPASTLIFWIMFKNLFTFINACIWSEETFVEAWDGKGYCDVFTKIDSGSSVAKVSCISSLTFDLYMILSAENSIFLEKNSKRRIIINLLMCWITPIFVIATSYLIQKYRYIIVRYGGCVTPYEHSYVSLILHFVWILLWGIIGLIFAILTILKYLQKRRDVKDILRCTNSGLTFKRFARLLIFSILVILVLFPLSVYFFVADVSSKTEESYSFSAVHGPDWNNVLYSDFGTSYVYYAWIDLALSIITFILFGLGSDAIAMYKSALHKIGFKSLKDNSPSQAHTTKSLSNQFDQTRTSTNQSHSTSKSFPATKTTTEGSTVVNENHNRMVDFGDYNDLISENDVVLESPYSLSSKNPARVSTQEIDLERDSFNQADHPIENDAVVDYGGSVRHSHEGFDYNLKVIENKP</sequence>
<organism evidence="12 13">
    <name type="scientific">Hyphopichia burtonii NRRL Y-1933</name>
    <dbReference type="NCBI Taxonomy" id="984485"/>
    <lineage>
        <taxon>Eukaryota</taxon>
        <taxon>Fungi</taxon>
        <taxon>Dikarya</taxon>
        <taxon>Ascomycota</taxon>
        <taxon>Saccharomycotina</taxon>
        <taxon>Pichiomycetes</taxon>
        <taxon>Debaryomycetaceae</taxon>
        <taxon>Hyphopichia</taxon>
    </lineage>
</organism>
<dbReference type="OrthoDB" id="2874149at2759"/>
<keyword evidence="3" id="KW-0589">Pheromone response</keyword>
<evidence type="ECO:0000256" key="2">
    <source>
        <dbReference type="ARBA" id="ARBA00011085"/>
    </source>
</evidence>
<dbReference type="GO" id="GO:0000750">
    <property type="term" value="P:pheromone-dependent signal transduction involved in conjugation with cellular fusion"/>
    <property type="evidence" value="ECO:0007669"/>
    <property type="project" value="TreeGrafter"/>
</dbReference>
<gene>
    <name evidence="12" type="ORF">HYPBUDRAFT_151855</name>
</gene>
<feature type="transmembrane region" description="Helical" evidence="11">
    <location>
        <begin position="115"/>
        <end position="136"/>
    </location>
</feature>
<protein>
    <submittedName>
        <fullName evidence="12">STE3-domain-containing protein</fullName>
    </submittedName>
</protein>
<feature type="transmembrane region" description="Helical" evidence="11">
    <location>
        <begin position="7"/>
        <end position="25"/>
    </location>
</feature>
<evidence type="ECO:0000313" key="12">
    <source>
        <dbReference type="EMBL" id="ODV68350.1"/>
    </source>
</evidence>
<keyword evidence="9" id="KW-0807">Transducer</keyword>
<evidence type="ECO:0000256" key="9">
    <source>
        <dbReference type="ARBA" id="ARBA00023224"/>
    </source>
</evidence>
<keyword evidence="5 11" id="KW-1133">Transmembrane helix</keyword>
<dbReference type="CDD" id="cd14966">
    <property type="entry name" value="7tmD_STE3"/>
    <property type="match status" value="1"/>
</dbReference>
<evidence type="ECO:0000256" key="8">
    <source>
        <dbReference type="ARBA" id="ARBA00023170"/>
    </source>
</evidence>
<evidence type="ECO:0000256" key="11">
    <source>
        <dbReference type="SAM" id="Phobius"/>
    </source>
</evidence>
<dbReference type="PANTHER" id="PTHR28097">
    <property type="entry name" value="PHEROMONE A FACTOR RECEPTOR"/>
    <property type="match status" value="1"/>
</dbReference>
<comment type="similarity">
    <text evidence="2">Belongs to the G-protein coupled receptor 4 family.</text>
</comment>
<feature type="transmembrane region" description="Helical" evidence="11">
    <location>
        <begin position="211"/>
        <end position="231"/>
    </location>
</feature>
<dbReference type="PANTHER" id="PTHR28097:SF1">
    <property type="entry name" value="PHEROMONE A FACTOR RECEPTOR"/>
    <property type="match status" value="1"/>
</dbReference>
<proteinExistence type="inferred from homology"/>